<dbReference type="Proteomes" id="UP001500466">
    <property type="component" value="Unassembled WGS sequence"/>
</dbReference>
<protein>
    <submittedName>
        <fullName evidence="3">MarR family winged helix-turn-helix transcriptional regulator</fullName>
    </submittedName>
</protein>
<feature type="domain" description="HTH marR-type" evidence="2">
    <location>
        <begin position="28"/>
        <end position="159"/>
    </location>
</feature>
<dbReference type="InterPro" id="IPR039422">
    <property type="entry name" value="MarR/SlyA-like"/>
</dbReference>
<reference evidence="4" key="1">
    <citation type="journal article" date="2019" name="Int. J. Syst. Evol. Microbiol.">
        <title>The Global Catalogue of Microorganisms (GCM) 10K type strain sequencing project: providing services to taxonomists for standard genome sequencing and annotation.</title>
        <authorList>
            <consortium name="The Broad Institute Genomics Platform"/>
            <consortium name="The Broad Institute Genome Sequencing Center for Infectious Disease"/>
            <person name="Wu L."/>
            <person name="Ma J."/>
        </authorList>
    </citation>
    <scope>NUCLEOTIDE SEQUENCE [LARGE SCALE GENOMIC DNA]</scope>
    <source>
        <strain evidence="4">JCM 17986</strain>
    </source>
</reference>
<accession>A0ABP9HZQ6</accession>
<dbReference type="Pfam" id="PF01047">
    <property type="entry name" value="MarR"/>
    <property type="match status" value="1"/>
</dbReference>
<dbReference type="PRINTS" id="PR00598">
    <property type="entry name" value="HTHMARR"/>
</dbReference>
<evidence type="ECO:0000256" key="1">
    <source>
        <dbReference type="SAM" id="MobiDB-lite"/>
    </source>
</evidence>
<dbReference type="RefSeq" id="WP_345678968.1">
    <property type="nucleotide sequence ID" value="NZ_BAABHS010000026.1"/>
</dbReference>
<evidence type="ECO:0000313" key="4">
    <source>
        <dbReference type="Proteomes" id="UP001500466"/>
    </source>
</evidence>
<dbReference type="Gene3D" id="1.10.10.10">
    <property type="entry name" value="Winged helix-like DNA-binding domain superfamily/Winged helix DNA-binding domain"/>
    <property type="match status" value="1"/>
</dbReference>
<keyword evidence="4" id="KW-1185">Reference proteome</keyword>
<feature type="region of interest" description="Disordered" evidence="1">
    <location>
        <begin position="1"/>
        <end position="23"/>
    </location>
</feature>
<dbReference type="InterPro" id="IPR036390">
    <property type="entry name" value="WH_DNA-bd_sf"/>
</dbReference>
<dbReference type="PANTHER" id="PTHR33164:SF43">
    <property type="entry name" value="HTH-TYPE TRANSCRIPTIONAL REPRESSOR YETL"/>
    <property type="match status" value="1"/>
</dbReference>
<proteinExistence type="predicted"/>
<evidence type="ECO:0000259" key="2">
    <source>
        <dbReference type="PROSITE" id="PS50995"/>
    </source>
</evidence>
<dbReference type="SMART" id="SM00347">
    <property type="entry name" value="HTH_MARR"/>
    <property type="match status" value="1"/>
</dbReference>
<comment type="caution">
    <text evidence="3">The sequence shown here is derived from an EMBL/GenBank/DDBJ whole genome shotgun (WGS) entry which is preliminary data.</text>
</comment>
<dbReference type="PROSITE" id="PS50995">
    <property type="entry name" value="HTH_MARR_2"/>
    <property type="match status" value="1"/>
</dbReference>
<gene>
    <name evidence="3" type="ORF">GCM10023205_61110</name>
</gene>
<evidence type="ECO:0000313" key="3">
    <source>
        <dbReference type="EMBL" id="GAA4983160.1"/>
    </source>
</evidence>
<dbReference type="InterPro" id="IPR000835">
    <property type="entry name" value="HTH_MarR-typ"/>
</dbReference>
<sequence>MSADTTETAQTPPGCGPADSDDPARLRAPDLSYLFSHAGHVLATELTARLAEIDVTPRGHCVLVHAQQGEFTQIQLAEHTDLDKTTMVLTVDALEKKGLAERRPSPTDRRARIITVTDAGLARAAQGRELVDAVHADVLNAIPEDEREAFVRNLYRLVNGRLSTPVESGRPVRRGGHTGSQG</sequence>
<name>A0ABP9HZQ6_9ACTN</name>
<dbReference type="EMBL" id="BAABHS010000026">
    <property type="protein sequence ID" value="GAA4983160.1"/>
    <property type="molecule type" value="Genomic_DNA"/>
</dbReference>
<dbReference type="SUPFAM" id="SSF46785">
    <property type="entry name" value="Winged helix' DNA-binding domain"/>
    <property type="match status" value="1"/>
</dbReference>
<dbReference type="InterPro" id="IPR036388">
    <property type="entry name" value="WH-like_DNA-bd_sf"/>
</dbReference>
<feature type="compositionally biased region" description="Polar residues" evidence="1">
    <location>
        <begin position="1"/>
        <end position="11"/>
    </location>
</feature>
<dbReference type="PANTHER" id="PTHR33164">
    <property type="entry name" value="TRANSCRIPTIONAL REGULATOR, MARR FAMILY"/>
    <property type="match status" value="1"/>
</dbReference>
<organism evidence="3 4">
    <name type="scientific">Yinghuangia aomiensis</name>
    <dbReference type="NCBI Taxonomy" id="676205"/>
    <lineage>
        <taxon>Bacteria</taxon>
        <taxon>Bacillati</taxon>
        <taxon>Actinomycetota</taxon>
        <taxon>Actinomycetes</taxon>
        <taxon>Kitasatosporales</taxon>
        <taxon>Streptomycetaceae</taxon>
        <taxon>Yinghuangia</taxon>
    </lineage>
</organism>